<dbReference type="PROSITE" id="PS51476">
    <property type="entry name" value="PROTEASOME_BETA_2"/>
    <property type="match status" value="1"/>
</dbReference>
<dbReference type="GO" id="GO:0005737">
    <property type="term" value="C:cytoplasm"/>
    <property type="evidence" value="ECO:0007669"/>
    <property type="project" value="TreeGrafter"/>
</dbReference>
<dbReference type="SUPFAM" id="SSF56235">
    <property type="entry name" value="N-terminal nucleophile aminohydrolases (Ntn hydrolases)"/>
    <property type="match status" value="1"/>
</dbReference>
<proteinExistence type="predicted"/>
<comment type="subcellular location">
    <subcellularLocation>
        <location evidence="2">Nucleus</location>
    </subcellularLocation>
</comment>
<dbReference type="CDD" id="cd03763">
    <property type="entry name" value="proteasome_beta_type_7"/>
    <property type="match status" value="1"/>
</dbReference>
<evidence type="ECO:0000256" key="4">
    <source>
        <dbReference type="ARBA" id="ARBA00012039"/>
    </source>
</evidence>
<evidence type="ECO:0000256" key="8">
    <source>
        <dbReference type="ARBA" id="ARBA00022801"/>
    </source>
</evidence>
<evidence type="ECO:0000256" key="13">
    <source>
        <dbReference type="SAM" id="MobiDB-lite"/>
    </source>
</evidence>
<dbReference type="FunFam" id="3.60.20.10:FF:000005">
    <property type="entry name" value="Proteasome subunit beta type-2"/>
    <property type="match status" value="1"/>
</dbReference>
<dbReference type="GO" id="GO:0005839">
    <property type="term" value="C:proteasome core complex"/>
    <property type="evidence" value="ECO:0007669"/>
    <property type="project" value="InterPro"/>
</dbReference>
<evidence type="ECO:0000256" key="3">
    <source>
        <dbReference type="ARBA" id="ARBA00011517"/>
    </source>
</evidence>
<dbReference type="InterPro" id="IPR000243">
    <property type="entry name" value="Pept_T1A_subB"/>
</dbReference>
<dbReference type="InterPro" id="IPR023333">
    <property type="entry name" value="Proteasome_suB-type"/>
</dbReference>
<evidence type="ECO:0000256" key="10">
    <source>
        <dbReference type="ARBA" id="ARBA00023242"/>
    </source>
</evidence>
<dbReference type="EC" id="3.4.25.1" evidence="4"/>
<evidence type="ECO:0000256" key="11">
    <source>
        <dbReference type="ARBA" id="ARBA00075921"/>
    </source>
</evidence>
<feature type="compositionally biased region" description="Polar residues" evidence="13">
    <location>
        <begin position="256"/>
        <end position="266"/>
    </location>
</feature>
<dbReference type="InterPro" id="IPR029055">
    <property type="entry name" value="Ntn_hydrolases_N"/>
</dbReference>
<comment type="subunit">
    <text evidence="3">Component of the 20S core complex of the 26S proteasome. The 26S proteasome is composed of a core protease (CP), known as the 20S proteasome, capped at one or both ends by the 19S regulatory particle (RP/PA700). The 20S proteasome core is composed of 28 subunits that are arranged in four stacked rings, resulting in a barrel-shaped structure. The two end rings are each formed by seven alpha subunits, and the two central rings are each formed by seven beta subunits. The catalytic chamber with the active sites is on the inside of the barrel.</text>
</comment>
<keyword evidence="9" id="KW-0647">Proteasome</keyword>
<comment type="catalytic activity">
    <reaction evidence="1">
        <text>Cleavage of peptide bonds with very broad specificity.</text>
        <dbReference type="EC" id="3.4.25.1"/>
    </reaction>
</comment>
<keyword evidence="10" id="KW-0539">Nucleus</keyword>
<dbReference type="AlphaFoldDB" id="C1MW09"/>
<dbReference type="PANTHER" id="PTHR32194:SF4">
    <property type="entry name" value="PROTEASOME SUBUNIT BETA TYPE-7"/>
    <property type="match status" value="1"/>
</dbReference>
<evidence type="ECO:0000256" key="1">
    <source>
        <dbReference type="ARBA" id="ARBA00001198"/>
    </source>
</evidence>
<evidence type="ECO:0000313" key="15">
    <source>
        <dbReference type="Proteomes" id="UP000001876"/>
    </source>
</evidence>
<keyword evidence="5" id="KW-0963">Cytoplasm</keyword>
<keyword evidence="6" id="KW-0645">Protease</keyword>
<dbReference type="OrthoDB" id="429533at2759"/>
<dbReference type="STRING" id="564608.C1MW09"/>
<organism evidence="15">
    <name type="scientific">Micromonas pusilla (strain CCMP1545)</name>
    <name type="common">Picoplanktonic green alga</name>
    <dbReference type="NCBI Taxonomy" id="564608"/>
    <lineage>
        <taxon>Eukaryota</taxon>
        <taxon>Viridiplantae</taxon>
        <taxon>Chlorophyta</taxon>
        <taxon>Mamiellophyceae</taxon>
        <taxon>Mamiellales</taxon>
        <taxon>Mamiellaceae</taxon>
        <taxon>Micromonas</taxon>
    </lineage>
</organism>
<accession>C1MW09</accession>
<dbReference type="EMBL" id="GG663741">
    <property type="protein sequence ID" value="EEH55796.1"/>
    <property type="molecule type" value="Genomic_DNA"/>
</dbReference>
<dbReference type="KEGG" id="mpp:MICPUCDRAFT_27663"/>
<keyword evidence="15" id="KW-1185">Reference proteome</keyword>
<protein>
    <recommendedName>
        <fullName evidence="4">proteasome endopeptidase complex</fullName>
        <ecNumber evidence="4">3.4.25.1</ecNumber>
    </recommendedName>
    <alternativeName>
        <fullName evidence="11">Proteasome subunit beta type-2</fullName>
    </alternativeName>
</protein>
<dbReference type="GeneID" id="9685570"/>
<keyword evidence="7" id="KW-0888">Threonine protease</keyword>
<feature type="active site" description="Nucleophile" evidence="12">
    <location>
        <position position="17"/>
    </location>
</feature>
<dbReference type="GO" id="GO:0005634">
    <property type="term" value="C:nucleus"/>
    <property type="evidence" value="ECO:0007669"/>
    <property type="project" value="UniProtKB-SubCell"/>
</dbReference>
<dbReference type="Gene3D" id="3.60.20.10">
    <property type="entry name" value="Glutamine Phosphoribosylpyrophosphate, subunit 1, domain 1"/>
    <property type="match status" value="1"/>
</dbReference>
<dbReference type="MEROPS" id="T01.A02"/>
<evidence type="ECO:0000256" key="7">
    <source>
        <dbReference type="ARBA" id="ARBA00022698"/>
    </source>
</evidence>
<gene>
    <name evidence="14" type="ORF">MICPUCDRAFT_27663</name>
</gene>
<dbReference type="PANTHER" id="PTHR32194">
    <property type="entry name" value="METALLOPROTEASE TLDD"/>
    <property type="match status" value="1"/>
</dbReference>
<dbReference type="InterPro" id="IPR001353">
    <property type="entry name" value="Proteasome_sua/b"/>
</dbReference>
<evidence type="ECO:0000256" key="9">
    <source>
        <dbReference type="ARBA" id="ARBA00022942"/>
    </source>
</evidence>
<keyword evidence="8" id="KW-0378">Hydrolase</keyword>
<name>C1MW09_MICPC</name>
<dbReference type="Pfam" id="PF00227">
    <property type="entry name" value="Proteasome"/>
    <property type="match status" value="1"/>
</dbReference>
<dbReference type="OMA" id="KQHLFRH"/>
<evidence type="ECO:0000256" key="5">
    <source>
        <dbReference type="ARBA" id="ARBA00022490"/>
    </source>
</evidence>
<dbReference type="Proteomes" id="UP000001876">
    <property type="component" value="Unassembled WGS sequence"/>
</dbReference>
<sequence>MLQSAGLSFKAAMKTGTTISGVVFKGGVVLGADTRSTNGETVADKNCEKIHYIAPNIYCCGAGTAADTEAVTGMIASNLELHRMATKRSSRVVTALTMLKTHLFKYQGHVGAACVLGGHDKNGPHLFCVYPHGSSDALPFATMGSGSLAAMAVFEADFKEDMAEEEAKELVARSIRAGIFNDLGSGSNVDLCVITADGVKYLRNHETPNERTYARSKGYEFPPGTTPLNRRNFTTATSATLPLNETVDIFVGTPEDVTNGTAQPESSVGAVPMEA</sequence>
<dbReference type="GO" id="GO:0004298">
    <property type="term" value="F:threonine-type endopeptidase activity"/>
    <property type="evidence" value="ECO:0007669"/>
    <property type="project" value="UniProtKB-KW"/>
</dbReference>
<dbReference type="RefSeq" id="XP_003059844.1">
    <property type="nucleotide sequence ID" value="XM_003059798.1"/>
</dbReference>
<evidence type="ECO:0000256" key="2">
    <source>
        <dbReference type="ARBA" id="ARBA00004123"/>
    </source>
</evidence>
<evidence type="ECO:0000313" key="14">
    <source>
        <dbReference type="EMBL" id="EEH55796.1"/>
    </source>
</evidence>
<dbReference type="GO" id="GO:0051603">
    <property type="term" value="P:proteolysis involved in protein catabolic process"/>
    <property type="evidence" value="ECO:0007669"/>
    <property type="project" value="InterPro"/>
</dbReference>
<dbReference type="PRINTS" id="PR00141">
    <property type="entry name" value="PROTEASOME"/>
</dbReference>
<dbReference type="eggNOG" id="KOG0173">
    <property type="taxonomic scope" value="Eukaryota"/>
</dbReference>
<reference evidence="14 15" key="1">
    <citation type="journal article" date="2009" name="Science">
        <title>Green evolution and dynamic adaptations revealed by genomes of the marine picoeukaryotes Micromonas.</title>
        <authorList>
            <person name="Worden A.Z."/>
            <person name="Lee J.H."/>
            <person name="Mock T."/>
            <person name="Rouze P."/>
            <person name="Simmons M.P."/>
            <person name="Aerts A.L."/>
            <person name="Allen A.E."/>
            <person name="Cuvelier M.L."/>
            <person name="Derelle E."/>
            <person name="Everett M.V."/>
            <person name="Foulon E."/>
            <person name="Grimwood J."/>
            <person name="Gundlach H."/>
            <person name="Henrissat B."/>
            <person name="Napoli C."/>
            <person name="McDonald S.M."/>
            <person name="Parker M.S."/>
            <person name="Rombauts S."/>
            <person name="Salamov A."/>
            <person name="Von Dassow P."/>
            <person name="Badger J.H."/>
            <person name="Coutinho P.M."/>
            <person name="Demir E."/>
            <person name="Dubchak I."/>
            <person name="Gentemann C."/>
            <person name="Eikrem W."/>
            <person name="Gready J.E."/>
            <person name="John U."/>
            <person name="Lanier W."/>
            <person name="Lindquist E.A."/>
            <person name="Lucas S."/>
            <person name="Mayer K.F."/>
            <person name="Moreau H."/>
            <person name="Not F."/>
            <person name="Otillar R."/>
            <person name="Panaud O."/>
            <person name="Pangilinan J."/>
            <person name="Paulsen I."/>
            <person name="Piegu B."/>
            <person name="Poliakov A."/>
            <person name="Robbens S."/>
            <person name="Schmutz J."/>
            <person name="Toulza E."/>
            <person name="Wyss T."/>
            <person name="Zelensky A."/>
            <person name="Zhou K."/>
            <person name="Armbrust E.V."/>
            <person name="Bhattacharya D."/>
            <person name="Goodenough U.W."/>
            <person name="Van de Peer Y."/>
            <person name="Grigoriev I.V."/>
        </authorList>
    </citation>
    <scope>NUCLEOTIDE SEQUENCE [LARGE SCALE GENOMIC DNA]</scope>
    <source>
        <strain evidence="14 15">CCMP1545</strain>
    </source>
</reference>
<feature type="region of interest" description="Disordered" evidence="13">
    <location>
        <begin position="254"/>
        <end position="275"/>
    </location>
</feature>
<evidence type="ECO:0000256" key="12">
    <source>
        <dbReference type="PIRSR" id="PIRSR600243-1"/>
    </source>
</evidence>
<evidence type="ECO:0000256" key="6">
    <source>
        <dbReference type="ARBA" id="ARBA00022670"/>
    </source>
</evidence>